<feature type="transmembrane region" description="Helical" evidence="5">
    <location>
        <begin position="24"/>
        <end position="44"/>
    </location>
</feature>
<feature type="transmembrane region" description="Helical" evidence="5">
    <location>
        <begin position="64"/>
        <end position="85"/>
    </location>
</feature>
<dbReference type="Pfam" id="PF09685">
    <property type="entry name" value="MamF_MmsF"/>
    <property type="match status" value="1"/>
</dbReference>
<evidence type="ECO:0000256" key="1">
    <source>
        <dbReference type="ARBA" id="ARBA00004141"/>
    </source>
</evidence>
<keyword evidence="7" id="KW-1185">Reference proteome</keyword>
<dbReference type="RefSeq" id="WP_068390012.1">
    <property type="nucleotide sequence ID" value="NZ_LSZO01000147.1"/>
</dbReference>
<dbReference type="AlphaFoldDB" id="A0A139SUI7"/>
<proteinExistence type="predicted"/>
<organism evidence="6 7">
    <name type="scientific">Ventosimonas gracilis</name>
    <dbReference type="NCBI Taxonomy" id="1680762"/>
    <lineage>
        <taxon>Bacteria</taxon>
        <taxon>Pseudomonadati</taxon>
        <taxon>Pseudomonadota</taxon>
        <taxon>Gammaproteobacteria</taxon>
        <taxon>Pseudomonadales</taxon>
        <taxon>Ventosimonadaceae</taxon>
        <taxon>Ventosimonas</taxon>
    </lineage>
</organism>
<keyword evidence="2 5" id="KW-0812">Transmembrane</keyword>
<sequence>MTESVQGAAPDNPEIRKHAMMCHFIALAAIIMPPVAILGPLIYWQLKKGVDPFVDEQGKESLNFQLNVFAACIALFILCIIFVRLPVIGGFFAGTSFLAGLAIGIAGIGFAVYAAIKINEGKNWRYPLPIVRLIK</sequence>
<evidence type="ECO:0000256" key="4">
    <source>
        <dbReference type="ARBA" id="ARBA00023136"/>
    </source>
</evidence>
<evidence type="ECO:0000256" key="2">
    <source>
        <dbReference type="ARBA" id="ARBA00022692"/>
    </source>
</evidence>
<feature type="transmembrane region" description="Helical" evidence="5">
    <location>
        <begin position="97"/>
        <end position="116"/>
    </location>
</feature>
<evidence type="ECO:0000313" key="7">
    <source>
        <dbReference type="Proteomes" id="UP000072660"/>
    </source>
</evidence>
<accession>A0A139SUI7</accession>
<comment type="subcellular location">
    <subcellularLocation>
        <location evidence="1">Membrane</location>
        <topology evidence="1">Multi-pass membrane protein</topology>
    </subcellularLocation>
</comment>
<reference evidence="6 7" key="1">
    <citation type="submission" date="2016-02" db="EMBL/GenBank/DDBJ databases">
        <authorList>
            <person name="Wen L."/>
            <person name="He K."/>
            <person name="Yang H."/>
        </authorList>
    </citation>
    <scope>NUCLEOTIDE SEQUENCE [LARGE SCALE GENOMIC DNA]</scope>
    <source>
        <strain evidence="6 7">CV58</strain>
    </source>
</reference>
<name>A0A139SUI7_9GAMM</name>
<dbReference type="InterPro" id="IPR019109">
    <property type="entry name" value="MamF_MmsF"/>
</dbReference>
<gene>
    <name evidence="6" type="ORF">AXE65_02300</name>
</gene>
<evidence type="ECO:0000313" key="6">
    <source>
        <dbReference type="EMBL" id="KXU38259.1"/>
    </source>
</evidence>
<comment type="caution">
    <text evidence="6">The sequence shown here is derived from an EMBL/GenBank/DDBJ whole genome shotgun (WGS) entry which is preliminary data.</text>
</comment>
<evidence type="ECO:0000256" key="3">
    <source>
        <dbReference type="ARBA" id="ARBA00022989"/>
    </source>
</evidence>
<dbReference type="Proteomes" id="UP000072660">
    <property type="component" value="Unassembled WGS sequence"/>
</dbReference>
<dbReference type="EMBL" id="LSZO01000147">
    <property type="protein sequence ID" value="KXU38259.1"/>
    <property type="molecule type" value="Genomic_DNA"/>
</dbReference>
<evidence type="ECO:0008006" key="8">
    <source>
        <dbReference type="Google" id="ProtNLM"/>
    </source>
</evidence>
<dbReference type="OrthoDB" id="9808930at2"/>
<keyword evidence="3 5" id="KW-1133">Transmembrane helix</keyword>
<keyword evidence="4 5" id="KW-0472">Membrane</keyword>
<evidence type="ECO:0000256" key="5">
    <source>
        <dbReference type="SAM" id="Phobius"/>
    </source>
</evidence>
<protein>
    <recommendedName>
        <fullName evidence="8">Orotate phosphoribosyltransferase</fullName>
    </recommendedName>
</protein>